<evidence type="ECO:0000256" key="6">
    <source>
        <dbReference type="ARBA" id="ARBA00023239"/>
    </source>
</evidence>
<evidence type="ECO:0000256" key="4">
    <source>
        <dbReference type="ARBA" id="ARBA00012096"/>
    </source>
</evidence>
<evidence type="ECO:0000256" key="3">
    <source>
        <dbReference type="ARBA" id="ARBA00010869"/>
    </source>
</evidence>
<dbReference type="InterPro" id="IPR036052">
    <property type="entry name" value="TrpB-like_PALP_sf"/>
</dbReference>
<comment type="catalytic activity">
    <reaction evidence="1">
        <text>L-threonine = 2-oxobutanoate + NH4(+)</text>
        <dbReference type="Rhea" id="RHEA:22108"/>
        <dbReference type="ChEBI" id="CHEBI:16763"/>
        <dbReference type="ChEBI" id="CHEBI:28938"/>
        <dbReference type="ChEBI" id="CHEBI:57926"/>
        <dbReference type="EC" id="4.3.1.19"/>
    </reaction>
</comment>
<dbReference type="RefSeq" id="WP_073183034.1">
    <property type="nucleotide sequence ID" value="NZ_FQXI01000001.1"/>
</dbReference>
<comment type="cofactor">
    <cofactor evidence="2">
        <name>pyridoxal 5'-phosphate</name>
        <dbReference type="ChEBI" id="CHEBI:597326"/>
    </cofactor>
</comment>
<reference evidence="10 11" key="1">
    <citation type="submission" date="2016-11" db="EMBL/GenBank/DDBJ databases">
        <authorList>
            <person name="Jaros S."/>
            <person name="Januszkiewicz K."/>
            <person name="Wedrychowicz H."/>
        </authorList>
    </citation>
    <scope>NUCLEOTIDE SEQUENCE [LARGE SCALE GENOMIC DNA]</scope>
    <source>
        <strain evidence="10 11">DSM 21120</strain>
    </source>
</reference>
<dbReference type="InterPro" id="IPR050147">
    <property type="entry name" value="Ser/Thr_Dehydratase"/>
</dbReference>
<dbReference type="AlphaFoldDB" id="A0A1M5PCN1"/>
<dbReference type="GO" id="GO:0003941">
    <property type="term" value="F:L-serine ammonia-lyase activity"/>
    <property type="evidence" value="ECO:0007669"/>
    <property type="project" value="TreeGrafter"/>
</dbReference>
<evidence type="ECO:0000313" key="11">
    <source>
        <dbReference type="Proteomes" id="UP000184032"/>
    </source>
</evidence>
<dbReference type="InterPro" id="IPR001926">
    <property type="entry name" value="TrpB-like_PALP"/>
</dbReference>
<proteinExistence type="inferred from homology"/>
<evidence type="ECO:0000256" key="1">
    <source>
        <dbReference type="ARBA" id="ARBA00001274"/>
    </source>
</evidence>
<dbReference type="Pfam" id="PF00291">
    <property type="entry name" value="PALP"/>
    <property type="match status" value="1"/>
</dbReference>
<evidence type="ECO:0000256" key="8">
    <source>
        <dbReference type="ARBA" id="ARBA00031427"/>
    </source>
</evidence>
<dbReference type="Proteomes" id="UP000184032">
    <property type="component" value="Unassembled WGS sequence"/>
</dbReference>
<dbReference type="GO" id="GO:0006565">
    <property type="term" value="P:L-serine catabolic process"/>
    <property type="evidence" value="ECO:0007669"/>
    <property type="project" value="TreeGrafter"/>
</dbReference>
<keyword evidence="5" id="KW-0663">Pyridoxal phosphate</keyword>
<gene>
    <name evidence="10" type="ORF">SAMN02745245_00274</name>
</gene>
<feature type="domain" description="Tryptophan synthase beta chain-like PALP" evidence="9">
    <location>
        <begin position="20"/>
        <end position="309"/>
    </location>
</feature>
<accession>A0A1M5PCN1</accession>
<dbReference type="EMBL" id="FQXI01000001">
    <property type="protein sequence ID" value="SHG99554.1"/>
    <property type="molecule type" value="Genomic_DNA"/>
</dbReference>
<sequence>MKYLKELNLQMVKDARLKIDKYINNTPFIKSIYLSDKDTNVFFKLETTQEVKSFKIRGALNKMFSLTEDEKNFGVATISSGNHGASVALGAQILGIKKAVIIVPANTTTAKLNKIKYFGAEVLQMGNNYDEAHNLGTKYIEDNNLTLIDSYYDDPYIYAGQGTMVLEILEKNPNIDTIIAPIGGGGLIGGICVAAKETNPNIKVYGVQTEACPAMKKSLEDDFCYEEFESEDSICESLIGGVGPLAFEICKKYLDDIFLVSEKEIRKATAFMGLRELMIVEPSSATVVAAFEKYKNKLQGKNIALVLSGANPNAELILNIYNEYKSEYIK</sequence>
<dbReference type="GO" id="GO:0009097">
    <property type="term" value="P:isoleucine biosynthetic process"/>
    <property type="evidence" value="ECO:0007669"/>
    <property type="project" value="TreeGrafter"/>
</dbReference>
<evidence type="ECO:0000259" key="9">
    <source>
        <dbReference type="Pfam" id="PF00291"/>
    </source>
</evidence>
<evidence type="ECO:0000256" key="2">
    <source>
        <dbReference type="ARBA" id="ARBA00001933"/>
    </source>
</evidence>
<dbReference type="GO" id="GO:0006567">
    <property type="term" value="P:L-threonine catabolic process"/>
    <property type="evidence" value="ECO:0007669"/>
    <property type="project" value="TreeGrafter"/>
</dbReference>
<dbReference type="EC" id="4.3.1.19" evidence="4"/>
<keyword evidence="11" id="KW-1185">Reference proteome</keyword>
<dbReference type="STRING" id="1120995.SAMN02745245_00274"/>
<dbReference type="CDD" id="cd01562">
    <property type="entry name" value="Thr-dehyd"/>
    <property type="match status" value="1"/>
</dbReference>
<evidence type="ECO:0000256" key="7">
    <source>
        <dbReference type="ARBA" id="ARBA00025527"/>
    </source>
</evidence>
<evidence type="ECO:0000256" key="5">
    <source>
        <dbReference type="ARBA" id="ARBA00022898"/>
    </source>
</evidence>
<dbReference type="OrthoDB" id="9811476at2"/>
<keyword evidence="6" id="KW-0456">Lyase</keyword>
<name>A0A1M5PCN1_9FIRM</name>
<dbReference type="SUPFAM" id="SSF53686">
    <property type="entry name" value="Tryptophan synthase beta subunit-like PLP-dependent enzymes"/>
    <property type="match status" value="1"/>
</dbReference>
<comment type="function">
    <text evidence="7">Catalyzes the anaerobic formation of alpha-ketobutyrate and ammonia from threonine in a two-step reaction. The first step involved a dehydration of threonine and a production of enamine intermediates (aminocrotonate), which tautomerizes to its imine form (iminobutyrate). Both intermediates are unstable and short-lived. The second step is the nonenzymatic hydrolysis of the enamine/imine intermediates to form 2-ketobutyrate and free ammonia. In the low water environment of the cell, the second step is accelerated by RidA.</text>
</comment>
<protein>
    <recommendedName>
        <fullName evidence="4">threonine ammonia-lyase</fullName>
        <ecNumber evidence="4">4.3.1.19</ecNumber>
    </recommendedName>
    <alternativeName>
        <fullName evidence="8">Threonine deaminase</fullName>
    </alternativeName>
</protein>
<organism evidence="10 11">
    <name type="scientific">Anaerosphaera aminiphila DSM 21120</name>
    <dbReference type="NCBI Taxonomy" id="1120995"/>
    <lineage>
        <taxon>Bacteria</taxon>
        <taxon>Bacillati</taxon>
        <taxon>Bacillota</taxon>
        <taxon>Tissierellia</taxon>
        <taxon>Tissierellales</taxon>
        <taxon>Peptoniphilaceae</taxon>
        <taxon>Anaerosphaera</taxon>
    </lineage>
</organism>
<comment type="similarity">
    <text evidence="3">Belongs to the serine/threonine dehydratase family.</text>
</comment>
<dbReference type="GO" id="GO:0004794">
    <property type="term" value="F:threonine deaminase activity"/>
    <property type="evidence" value="ECO:0007669"/>
    <property type="project" value="UniProtKB-EC"/>
</dbReference>
<dbReference type="PANTHER" id="PTHR48078">
    <property type="entry name" value="THREONINE DEHYDRATASE, MITOCHONDRIAL-RELATED"/>
    <property type="match status" value="1"/>
</dbReference>
<evidence type="ECO:0000313" key="10">
    <source>
        <dbReference type="EMBL" id="SHG99554.1"/>
    </source>
</evidence>
<dbReference type="FunFam" id="3.40.50.1100:FF:000005">
    <property type="entry name" value="Threonine dehydratase catabolic"/>
    <property type="match status" value="1"/>
</dbReference>
<dbReference type="Gene3D" id="3.40.50.1100">
    <property type="match status" value="2"/>
</dbReference>
<dbReference type="PANTHER" id="PTHR48078:SF6">
    <property type="entry name" value="L-THREONINE DEHYDRATASE CATABOLIC TDCB"/>
    <property type="match status" value="1"/>
</dbReference>